<dbReference type="InterPro" id="IPR011075">
    <property type="entry name" value="TetR_C"/>
</dbReference>
<dbReference type="PANTHER" id="PTHR47506">
    <property type="entry name" value="TRANSCRIPTIONAL REGULATORY PROTEIN"/>
    <property type="match status" value="1"/>
</dbReference>
<gene>
    <name evidence="6" type="ORF">JIG36_05005</name>
</gene>
<dbReference type="SUPFAM" id="SSF48498">
    <property type="entry name" value="Tetracyclin repressor-like, C-terminal domain"/>
    <property type="match status" value="1"/>
</dbReference>
<evidence type="ECO:0000313" key="6">
    <source>
        <dbReference type="EMBL" id="MBM2614916.1"/>
    </source>
</evidence>
<dbReference type="InterPro" id="IPR036271">
    <property type="entry name" value="Tet_transcr_reg_TetR-rel_C_sf"/>
</dbReference>
<evidence type="ECO:0000259" key="5">
    <source>
        <dbReference type="PROSITE" id="PS50977"/>
    </source>
</evidence>
<dbReference type="InterPro" id="IPR001647">
    <property type="entry name" value="HTH_TetR"/>
</dbReference>
<feature type="DNA-binding region" description="H-T-H motif" evidence="4">
    <location>
        <begin position="32"/>
        <end position="51"/>
    </location>
</feature>
<evidence type="ECO:0000256" key="3">
    <source>
        <dbReference type="ARBA" id="ARBA00023163"/>
    </source>
</evidence>
<name>A0ABS2A6P5_9ACTN</name>
<evidence type="ECO:0000256" key="2">
    <source>
        <dbReference type="ARBA" id="ARBA00023125"/>
    </source>
</evidence>
<reference evidence="6 7" key="1">
    <citation type="submission" date="2021-01" db="EMBL/GenBank/DDBJ databases">
        <title>Actinoplanes sp. nov. LDG1-06 isolated from lichen.</title>
        <authorList>
            <person name="Saeng-In P."/>
            <person name="Phongsopitanun W."/>
            <person name="Kanchanasin P."/>
            <person name="Yuki M."/>
            <person name="Kudo T."/>
            <person name="Ohkuma M."/>
            <person name="Tanasupawat S."/>
        </authorList>
    </citation>
    <scope>NUCLEOTIDE SEQUENCE [LARGE SCALE GENOMIC DNA]</scope>
    <source>
        <strain evidence="6 7">LDG1-06</strain>
    </source>
</reference>
<proteinExistence type="predicted"/>
<organism evidence="6 7">
    <name type="scientific">Paractinoplanes ovalisporus</name>
    <dbReference type="NCBI Taxonomy" id="2810368"/>
    <lineage>
        <taxon>Bacteria</taxon>
        <taxon>Bacillati</taxon>
        <taxon>Actinomycetota</taxon>
        <taxon>Actinomycetes</taxon>
        <taxon>Micromonosporales</taxon>
        <taxon>Micromonosporaceae</taxon>
        <taxon>Paractinoplanes</taxon>
    </lineage>
</organism>
<dbReference type="PANTHER" id="PTHR47506:SF6">
    <property type="entry name" value="HTH-TYPE TRANSCRIPTIONAL REPRESSOR NEMR"/>
    <property type="match status" value="1"/>
</dbReference>
<sequence>MTGLTTKGAATRDRIVRAATELILERGVAGMTLDEIRVGTRTSKSQLFHYFPGGKSELVGAIAGFQNARVMAAQEPWLDRLDTWESWQGWRDAVVAYYRNLTHKYCSVSALVNDVAPTDPRLAAEVAAYADRWREQLAAGLRRMREAGRLRPDADPDRLALAVFAALQGGLLVMQSHESIEPLEAVLDGTLLMLRSYAVHSSSTGAA</sequence>
<keyword evidence="2 4" id="KW-0238">DNA-binding</keyword>
<keyword evidence="7" id="KW-1185">Reference proteome</keyword>
<dbReference type="Pfam" id="PF16925">
    <property type="entry name" value="TetR_C_13"/>
    <property type="match status" value="1"/>
</dbReference>
<dbReference type="SUPFAM" id="SSF46689">
    <property type="entry name" value="Homeodomain-like"/>
    <property type="match status" value="1"/>
</dbReference>
<protein>
    <submittedName>
        <fullName evidence="6">TetR/AcrR family transcriptional regulator</fullName>
    </submittedName>
</protein>
<dbReference type="EMBL" id="JAENHP010000001">
    <property type="protein sequence ID" value="MBM2614916.1"/>
    <property type="molecule type" value="Genomic_DNA"/>
</dbReference>
<dbReference type="Gene3D" id="1.10.357.10">
    <property type="entry name" value="Tetracycline Repressor, domain 2"/>
    <property type="match status" value="1"/>
</dbReference>
<feature type="domain" description="HTH tetR-type" evidence="5">
    <location>
        <begin position="9"/>
        <end position="69"/>
    </location>
</feature>
<comment type="caution">
    <text evidence="6">The sequence shown here is derived from an EMBL/GenBank/DDBJ whole genome shotgun (WGS) entry which is preliminary data.</text>
</comment>
<dbReference type="RefSeq" id="WP_203374766.1">
    <property type="nucleotide sequence ID" value="NZ_JAENHP010000001.1"/>
</dbReference>
<keyword evidence="1" id="KW-0805">Transcription regulation</keyword>
<keyword evidence="3" id="KW-0804">Transcription</keyword>
<dbReference type="Proteomes" id="UP000632138">
    <property type="component" value="Unassembled WGS sequence"/>
</dbReference>
<evidence type="ECO:0000256" key="4">
    <source>
        <dbReference type="PROSITE-ProRule" id="PRU00335"/>
    </source>
</evidence>
<dbReference type="Pfam" id="PF00440">
    <property type="entry name" value="TetR_N"/>
    <property type="match status" value="1"/>
</dbReference>
<evidence type="ECO:0000256" key="1">
    <source>
        <dbReference type="ARBA" id="ARBA00023015"/>
    </source>
</evidence>
<dbReference type="InterPro" id="IPR009057">
    <property type="entry name" value="Homeodomain-like_sf"/>
</dbReference>
<accession>A0ABS2A6P5</accession>
<evidence type="ECO:0000313" key="7">
    <source>
        <dbReference type="Proteomes" id="UP000632138"/>
    </source>
</evidence>
<dbReference type="PROSITE" id="PS50977">
    <property type="entry name" value="HTH_TETR_2"/>
    <property type="match status" value="1"/>
</dbReference>